<dbReference type="InterPro" id="IPR011050">
    <property type="entry name" value="Pectin_lyase_fold/virulence"/>
</dbReference>
<dbReference type="AlphaFoldDB" id="A0A1H7H711"/>
<dbReference type="Gene3D" id="2.160.20.10">
    <property type="entry name" value="Single-stranded right-handed beta-helix, Pectin lyase-like"/>
    <property type="match status" value="3"/>
</dbReference>
<feature type="compositionally biased region" description="Gly residues" evidence="1">
    <location>
        <begin position="734"/>
        <end position="750"/>
    </location>
</feature>
<evidence type="ECO:0000259" key="3">
    <source>
        <dbReference type="Pfam" id="PF13229"/>
    </source>
</evidence>
<dbReference type="InterPro" id="IPR007742">
    <property type="entry name" value="NosD_dom"/>
</dbReference>
<evidence type="ECO:0000313" key="4">
    <source>
        <dbReference type="EMBL" id="SEK44780.1"/>
    </source>
</evidence>
<gene>
    <name evidence="4" type="ORF">SAMN04515666_101543</name>
</gene>
<dbReference type="PANTHER" id="PTHR36453">
    <property type="entry name" value="SECRETED PROTEIN-RELATED"/>
    <property type="match status" value="1"/>
</dbReference>
<dbReference type="Proteomes" id="UP000199664">
    <property type="component" value="Unassembled WGS sequence"/>
</dbReference>
<dbReference type="EMBL" id="FOAN01000001">
    <property type="protein sequence ID" value="SEK44780.1"/>
    <property type="molecule type" value="Genomic_DNA"/>
</dbReference>
<evidence type="ECO:0000256" key="1">
    <source>
        <dbReference type="SAM" id="MobiDB-lite"/>
    </source>
</evidence>
<organism evidence="4 5">
    <name type="scientific">Bosea lupini</name>
    <dbReference type="NCBI Taxonomy" id="1036779"/>
    <lineage>
        <taxon>Bacteria</taxon>
        <taxon>Pseudomonadati</taxon>
        <taxon>Pseudomonadota</taxon>
        <taxon>Alphaproteobacteria</taxon>
        <taxon>Hyphomicrobiales</taxon>
        <taxon>Boseaceae</taxon>
        <taxon>Bosea</taxon>
    </lineage>
</organism>
<dbReference type="Pfam" id="PF13229">
    <property type="entry name" value="Beta_helix"/>
    <property type="match status" value="1"/>
</dbReference>
<feature type="compositionally biased region" description="Low complexity" evidence="1">
    <location>
        <begin position="619"/>
        <end position="701"/>
    </location>
</feature>
<dbReference type="SMART" id="SM00710">
    <property type="entry name" value="PbH1"/>
    <property type="match status" value="9"/>
</dbReference>
<evidence type="ECO:0000313" key="5">
    <source>
        <dbReference type="Proteomes" id="UP000199664"/>
    </source>
</evidence>
<dbReference type="InterPro" id="IPR039448">
    <property type="entry name" value="Beta_helix"/>
</dbReference>
<dbReference type="Pfam" id="PF05048">
    <property type="entry name" value="NosD"/>
    <property type="match status" value="1"/>
</dbReference>
<dbReference type="InterPro" id="IPR012334">
    <property type="entry name" value="Pectin_lyas_fold"/>
</dbReference>
<feature type="domain" description="Periplasmic copper-binding protein NosD beta helix" evidence="2">
    <location>
        <begin position="427"/>
        <end position="528"/>
    </location>
</feature>
<dbReference type="PANTHER" id="PTHR36453:SF1">
    <property type="entry name" value="RIGHT HANDED BETA HELIX DOMAIN-CONTAINING PROTEIN"/>
    <property type="match status" value="1"/>
</dbReference>
<feature type="compositionally biased region" description="Basic and acidic residues" evidence="1">
    <location>
        <begin position="759"/>
        <end position="769"/>
    </location>
</feature>
<keyword evidence="5" id="KW-1185">Reference proteome</keyword>
<protein>
    <submittedName>
        <fullName evidence="4">Parallel beta-helix repeat (Two copies)</fullName>
    </submittedName>
</protein>
<feature type="region of interest" description="Disordered" evidence="1">
    <location>
        <begin position="607"/>
        <end position="817"/>
    </location>
</feature>
<dbReference type="NCBIfam" id="TIGR03804">
    <property type="entry name" value="para_beta_helix"/>
    <property type="match status" value="1"/>
</dbReference>
<dbReference type="InterPro" id="IPR022441">
    <property type="entry name" value="Para_beta_helix_rpt-2"/>
</dbReference>
<proteinExistence type="predicted"/>
<accession>A0A1H7H711</accession>
<dbReference type="SUPFAM" id="SSF51126">
    <property type="entry name" value="Pectin lyase-like"/>
    <property type="match status" value="2"/>
</dbReference>
<feature type="compositionally biased region" description="Basic and acidic residues" evidence="1">
    <location>
        <begin position="798"/>
        <end position="808"/>
    </location>
</feature>
<reference evidence="5" key="1">
    <citation type="submission" date="2016-10" db="EMBL/GenBank/DDBJ databases">
        <authorList>
            <person name="Varghese N."/>
            <person name="Submissions S."/>
        </authorList>
    </citation>
    <scope>NUCLEOTIDE SEQUENCE [LARGE SCALE GENOMIC DNA]</scope>
    <source>
        <strain evidence="5">LMG 26383,CCUG 61248,R- 45681</strain>
    </source>
</reference>
<dbReference type="InterPro" id="IPR006626">
    <property type="entry name" value="PbH1"/>
</dbReference>
<sequence length="817" mass="84868">MATFYVSTTGSDSNTGLDENSSFQTLERAVEAMHQSNGADTVYIAGGTYYVDDALQLTSADSGSSIVAMSGENVVISGGTQVSGWTQGSDGIWTAHVDAQDVQQFTVNGEKQTESRYPDVDPNDPVHGGWLWGQDLPAGYDAQKSMAFDPSDYPDGEQPKAGDTVTVYTENGYASEVLTIASVEGNVMTFTTEANYDLGAASRYYVSQDTPDNVGEWSYDAETQTISYKAPDGFTGEGGVVSGDHSIISIDGADNVTVKGITFTDTASSSGDPTTAAIEVNDANGVVIDGNQFVNVGVGVALHGDSSGNTVSSNSFEHTWSSAIAMTAGTSDNRITNNTVDHSNEVYVQYGSIDMQESAGNQIDHNTITNVPRFGISEVNYDPDNQSGGNTIEYNDIRHSGQQTPDTGAIYLFSADDSGADGSIIRYNTIVDTGGTNTKDGGFAEDWSSGIYLDNMASNAQIYGNFVQGTTFSGILVHGGSNNEIHDNTLLDNGKYGISTIEADGNPIDGNETYNNFIQVSGDGSNTIDTDQTDPSLIHDNVYYNPDGGELTIADVSLASFQRQGGDSGSTETSQAGFTDAANGDYSFVSGSVAQAHGIDSVPFDSVGSALTGTSPEVETPSSGNGSGTPPTTSEPVTETPPVAAEPSTPSEETPTTPATGEGTSPGTSEPGNETPPVTAEPSTPSEETPTTPATGEGTTPDTSEPGSGNPDVITIPDVDTGTGGTDAETPSNSGGGGWGGHGGWGGLSGGRWSWDGGSSRRGDDDHGGGRNGSRDSQASNDDDTGGGGRNDWRGGQSRHDDDNDHHCHSQLSHWHW</sequence>
<dbReference type="RefSeq" id="WP_167561498.1">
    <property type="nucleotide sequence ID" value="NZ_FOAN01000001.1"/>
</dbReference>
<name>A0A1H7H711_9HYPH</name>
<dbReference type="STRING" id="1036779.SAMN04515666_101543"/>
<feature type="domain" description="Right handed beta helix" evidence="3">
    <location>
        <begin position="245"/>
        <end position="392"/>
    </location>
</feature>
<evidence type="ECO:0000259" key="2">
    <source>
        <dbReference type="Pfam" id="PF05048"/>
    </source>
</evidence>